<dbReference type="Proteomes" id="UP001652661">
    <property type="component" value="Chromosome 3R"/>
</dbReference>
<proteinExistence type="predicted"/>
<dbReference type="OrthoDB" id="7832804at2759"/>
<dbReference type="InterPro" id="IPR011009">
    <property type="entry name" value="Kinase-like_dom_sf"/>
</dbReference>
<accession>A0A6P4I7K9</accession>
<reference evidence="3" key="1">
    <citation type="submission" date="2025-08" db="UniProtKB">
        <authorList>
            <consortium name="RefSeq"/>
        </authorList>
    </citation>
    <scope>IDENTIFICATION</scope>
    <source>
        <strain evidence="3">14028-0561.14</strain>
        <tissue evidence="3">Whole fly</tissue>
    </source>
</reference>
<evidence type="ECO:0000313" key="2">
    <source>
        <dbReference type="Proteomes" id="UP001652661"/>
    </source>
</evidence>
<sequence>MAEESFNVDELNPPEWLNLQFITEVLRGHEKAPELKVIDLAFMPASPKGDHYASIMLRAKVKYSTQKGEFAKSLIIKTMPEAEGPKKDLFGESPIFKTEIGMYTRVLPECERILREVNDNARLYVDCLYHSLSPKQVIIFDDLVEMGYTVVRGRWLTQEEICSAYGKLAKIHAVSMKMINERPEYLKDFLHGMYDMPGVMDSPIVSGGMALFVEFLGSHPELNKYQPYFEKIRLHYKDRLQETMLEYRNNPQQDGYYVLCHGDYHVRNMMFRHNKETGSFEDCMLLDYQACNITPIVVDLIYSIYMLMGPEQRAGEVEHLLKYYFAVLVETLKKIGYQGKMPTASGFWAEFKRHRYYEFFMVSTVLPVSIALRTFNFDLEEMLYNEETRRKCYQLKVLVEDVKKVLERFERSGYFEDL</sequence>
<dbReference type="InterPro" id="IPR004119">
    <property type="entry name" value="EcKL"/>
</dbReference>
<dbReference type="GeneID" id="108072162"/>
<gene>
    <name evidence="3" type="primary">LOC108072162</name>
</gene>
<protein>
    <recommendedName>
        <fullName evidence="1">CHK kinase-like domain-containing protein</fullName>
    </recommendedName>
</protein>
<evidence type="ECO:0000313" key="3">
    <source>
        <dbReference type="RefSeq" id="XP_017018696.1"/>
    </source>
</evidence>
<name>A0A6P4I7K9_DROKI</name>
<dbReference type="PANTHER" id="PTHR11012">
    <property type="entry name" value="PROTEIN KINASE-LIKE DOMAIN-CONTAINING"/>
    <property type="match status" value="1"/>
</dbReference>
<feature type="domain" description="CHK kinase-like" evidence="1">
    <location>
        <begin position="138"/>
        <end position="334"/>
    </location>
</feature>
<keyword evidence="2" id="KW-1185">Reference proteome</keyword>
<evidence type="ECO:0000259" key="1">
    <source>
        <dbReference type="SMART" id="SM00587"/>
    </source>
</evidence>
<organism evidence="2 3">
    <name type="scientific">Drosophila kikkawai</name>
    <name type="common">Fruit fly</name>
    <dbReference type="NCBI Taxonomy" id="30033"/>
    <lineage>
        <taxon>Eukaryota</taxon>
        <taxon>Metazoa</taxon>
        <taxon>Ecdysozoa</taxon>
        <taxon>Arthropoda</taxon>
        <taxon>Hexapoda</taxon>
        <taxon>Insecta</taxon>
        <taxon>Pterygota</taxon>
        <taxon>Neoptera</taxon>
        <taxon>Endopterygota</taxon>
        <taxon>Diptera</taxon>
        <taxon>Brachycera</taxon>
        <taxon>Muscomorpha</taxon>
        <taxon>Ephydroidea</taxon>
        <taxon>Drosophilidae</taxon>
        <taxon>Drosophila</taxon>
        <taxon>Sophophora</taxon>
    </lineage>
</organism>
<dbReference type="Pfam" id="PF02958">
    <property type="entry name" value="EcKL"/>
    <property type="match status" value="1"/>
</dbReference>
<dbReference type="SUPFAM" id="SSF56112">
    <property type="entry name" value="Protein kinase-like (PK-like)"/>
    <property type="match status" value="1"/>
</dbReference>
<dbReference type="RefSeq" id="XP_017018696.1">
    <property type="nucleotide sequence ID" value="XM_017163207.3"/>
</dbReference>
<dbReference type="SMART" id="SM00587">
    <property type="entry name" value="CHK"/>
    <property type="match status" value="1"/>
</dbReference>
<dbReference type="InterPro" id="IPR015897">
    <property type="entry name" value="CHK_kinase-like"/>
</dbReference>
<dbReference type="PANTHER" id="PTHR11012:SF12">
    <property type="entry name" value="CHK KINASE-LIKE DOMAIN-CONTAINING PROTEIN-RELATED"/>
    <property type="match status" value="1"/>
</dbReference>
<dbReference type="AlphaFoldDB" id="A0A6P4I7K9"/>
<dbReference type="Gene3D" id="3.90.1200.10">
    <property type="match status" value="1"/>
</dbReference>